<dbReference type="PROSITE" id="PS51019">
    <property type="entry name" value="REELIN"/>
    <property type="match status" value="1"/>
</dbReference>
<keyword evidence="3" id="KW-0732">Signal</keyword>
<evidence type="ECO:0000256" key="3">
    <source>
        <dbReference type="SAM" id="SignalP"/>
    </source>
</evidence>
<dbReference type="CDD" id="cd08544">
    <property type="entry name" value="Reeler"/>
    <property type="match status" value="1"/>
</dbReference>
<evidence type="ECO:0000313" key="5">
    <source>
        <dbReference type="EMBL" id="CAH0107174.1"/>
    </source>
</evidence>
<feature type="compositionally biased region" description="Polar residues" evidence="1">
    <location>
        <begin position="176"/>
        <end position="199"/>
    </location>
</feature>
<protein>
    <recommendedName>
        <fullName evidence="4">Reelin domain-containing protein</fullName>
    </recommendedName>
</protein>
<comment type="caution">
    <text evidence="5">The sequence shown here is derived from an EMBL/GenBank/DDBJ whole genome shotgun (WGS) entry which is preliminary data.</text>
</comment>
<keyword evidence="2" id="KW-0472">Membrane</keyword>
<name>A0A8J2RVI2_9CRUS</name>
<keyword evidence="2" id="KW-1133">Transmembrane helix</keyword>
<dbReference type="InterPro" id="IPR051237">
    <property type="entry name" value="Ferric-chelate_Red/DefProt"/>
</dbReference>
<dbReference type="Proteomes" id="UP000789390">
    <property type="component" value="Unassembled WGS sequence"/>
</dbReference>
<dbReference type="InterPro" id="IPR002861">
    <property type="entry name" value="Reeler_dom"/>
</dbReference>
<dbReference type="AlphaFoldDB" id="A0A8J2RVI2"/>
<reference evidence="5" key="1">
    <citation type="submission" date="2021-11" db="EMBL/GenBank/DDBJ databases">
        <authorList>
            <person name="Schell T."/>
        </authorList>
    </citation>
    <scope>NUCLEOTIDE SEQUENCE</scope>
    <source>
        <strain evidence="5">M5</strain>
    </source>
</reference>
<gene>
    <name evidence="5" type="ORF">DGAL_LOCUS10465</name>
</gene>
<evidence type="ECO:0000256" key="2">
    <source>
        <dbReference type="SAM" id="Phobius"/>
    </source>
</evidence>
<evidence type="ECO:0000313" key="6">
    <source>
        <dbReference type="Proteomes" id="UP000789390"/>
    </source>
</evidence>
<feature type="chain" id="PRO_5035165191" description="Reelin domain-containing protein" evidence="3">
    <location>
        <begin position="25"/>
        <end position="250"/>
    </location>
</feature>
<keyword evidence="6" id="KW-1185">Reference proteome</keyword>
<accession>A0A8J2RVI2</accession>
<dbReference type="Pfam" id="PF02014">
    <property type="entry name" value="Reeler"/>
    <property type="match status" value="1"/>
</dbReference>
<evidence type="ECO:0000256" key="1">
    <source>
        <dbReference type="SAM" id="MobiDB-lite"/>
    </source>
</evidence>
<dbReference type="OrthoDB" id="6382110at2759"/>
<dbReference type="InterPro" id="IPR042307">
    <property type="entry name" value="Reeler_sf"/>
</dbReference>
<dbReference type="EMBL" id="CAKKLH010000257">
    <property type="protein sequence ID" value="CAH0107174.1"/>
    <property type="molecule type" value="Genomic_DNA"/>
</dbReference>
<proteinExistence type="predicted"/>
<dbReference type="PANTHER" id="PTHR45828:SF36">
    <property type="entry name" value="REELIN DOMAIN-CONTAINING PROTEIN"/>
    <property type="match status" value="1"/>
</dbReference>
<feature type="signal peptide" evidence="3">
    <location>
        <begin position="1"/>
        <end position="24"/>
    </location>
</feature>
<dbReference type="PANTHER" id="PTHR45828">
    <property type="entry name" value="CYTOCHROME B561/FERRIC REDUCTASE TRANSMEMBRANE"/>
    <property type="match status" value="1"/>
</dbReference>
<feature type="domain" description="Reelin" evidence="4">
    <location>
        <begin position="15"/>
        <end position="183"/>
    </location>
</feature>
<dbReference type="GO" id="GO:0016020">
    <property type="term" value="C:membrane"/>
    <property type="evidence" value="ECO:0007669"/>
    <property type="project" value="TreeGrafter"/>
</dbReference>
<feature type="region of interest" description="Disordered" evidence="1">
    <location>
        <begin position="175"/>
        <end position="223"/>
    </location>
</feature>
<organism evidence="5 6">
    <name type="scientific">Daphnia galeata</name>
    <dbReference type="NCBI Taxonomy" id="27404"/>
    <lineage>
        <taxon>Eukaryota</taxon>
        <taxon>Metazoa</taxon>
        <taxon>Ecdysozoa</taxon>
        <taxon>Arthropoda</taxon>
        <taxon>Crustacea</taxon>
        <taxon>Branchiopoda</taxon>
        <taxon>Diplostraca</taxon>
        <taxon>Cladocera</taxon>
        <taxon>Anomopoda</taxon>
        <taxon>Daphniidae</taxon>
        <taxon>Daphnia</taxon>
    </lineage>
</organism>
<sequence>MYSISRRFIVSCFAALIVAQIAFSKPDGAPIESCEDMTPQHFVMPQSSVCPFTSKLAKEEMWSNGTVEVTLSHNNENFKGFLMMAFDGTGSDATPIGTFSSDLKGMGKAIDCRNDGTKNAVTHKDKSSKNSVVATWTPPEDFDGTVVFKATFVKSFDKYWVKQSSSTLRVKRVVDDNSSGQEDSSTTTKKPIVSTSTKRPATHKSDDESDDSSSTRTTTAQPEITDAASPIGILAFYSVIIIGVTIAFIA</sequence>
<dbReference type="Gene3D" id="2.60.40.4060">
    <property type="entry name" value="Reeler domain"/>
    <property type="match status" value="1"/>
</dbReference>
<evidence type="ECO:0000259" key="4">
    <source>
        <dbReference type="PROSITE" id="PS51019"/>
    </source>
</evidence>
<feature type="transmembrane region" description="Helical" evidence="2">
    <location>
        <begin position="227"/>
        <end position="249"/>
    </location>
</feature>
<keyword evidence="2" id="KW-0812">Transmembrane</keyword>